<comment type="caution">
    <text evidence="1">The sequence shown here is derived from an EMBL/GenBank/DDBJ whole genome shotgun (WGS) entry which is preliminary data.</text>
</comment>
<reference evidence="1 3" key="1">
    <citation type="submission" date="2021-03" db="EMBL/GenBank/DDBJ databases">
        <authorList>
            <person name="Gilmore M.S."/>
            <person name="Schwartzman J."/>
            <person name="Van Tyne D."/>
            <person name="Martin M."/>
            <person name="Earl A.M."/>
            <person name="Manson A.L."/>
            <person name="Straub T."/>
            <person name="Salamzade R."/>
            <person name="Saavedra J."/>
            <person name="Lebreton F."/>
            <person name="Prichula J."/>
            <person name="Schaufler K."/>
            <person name="Gaca A."/>
            <person name="Sgardioli B."/>
            <person name="Wagenaar J."/>
            <person name="Strong T."/>
        </authorList>
    </citation>
    <scope>NUCLEOTIDE SEQUENCE [LARGE SCALE GENOMIC DNA]</scope>
    <source>
        <strain evidence="1 3">665A</strain>
    </source>
</reference>
<name>A0ABV0EVE1_9ENTE</name>
<gene>
    <name evidence="1" type="ORF">JZO67_004508</name>
    <name evidence="2" type="ORF">JZO67_004953</name>
</gene>
<reference evidence="1 3" key="2">
    <citation type="submission" date="2024-02" db="EMBL/GenBank/DDBJ databases">
        <title>The Genome Sequence of Enterococcus sp. DIV0159.</title>
        <authorList>
            <person name="Earl A."/>
            <person name="Manson A."/>
            <person name="Gilmore M."/>
            <person name="Sanders J."/>
            <person name="Shea T."/>
            <person name="Howe W."/>
            <person name="Livny J."/>
            <person name="Cuomo C."/>
            <person name="Neafsey D."/>
            <person name="Birren B."/>
        </authorList>
    </citation>
    <scope>NUCLEOTIDE SEQUENCE [LARGE SCALE GENOMIC DNA]</scope>
    <source>
        <strain evidence="1 3">665A</strain>
    </source>
</reference>
<dbReference type="Proteomes" id="UP000664357">
    <property type="component" value="Unassembled WGS sequence"/>
</dbReference>
<dbReference type="RefSeq" id="WP_207702686.1">
    <property type="nucleotide sequence ID" value="NZ_JAFREL020000004.1"/>
</dbReference>
<evidence type="ECO:0000313" key="3">
    <source>
        <dbReference type="Proteomes" id="UP000664357"/>
    </source>
</evidence>
<organism evidence="1 3">
    <name type="scientific">Candidatus Enterococcus ferrettii</name>
    <dbReference type="NCBI Taxonomy" id="2815324"/>
    <lineage>
        <taxon>Bacteria</taxon>
        <taxon>Bacillati</taxon>
        <taxon>Bacillota</taxon>
        <taxon>Bacilli</taxon>
        <taxon>Lactobacillales</taxon>
        <taxon>Enterococcaceae</taxon>
        <taxon>Enterococcus</taxon>
    </lineage>
</organism>
<proteinExistence type="predicted"/>
<dbReference type="EMBL" id="JAFREL020000006">
    <property type="protein sequence ID" value="MEO1772970.1"/>
    <property type="molecule type" value="Genomic_DNA"/>
</dbReference>
<dbReference type="EMBL" id="JAFREL020000004">
    <property type="protein sequence ID" value="MEO1772526.1"/>
    <property type="molecule type" value="Genomic_DNA"/>
</dbReference>
<accession>A0ABV0EVE1</accession>
<evidence type="ECO:0000313" key="1">
    <source>
        <dbReference type="EMBL" id="MEO1772526.1"/>
    </source>
</evidence>
<keyword evidence="3" id="KW-1185">Reference proteome</keyword>
<sequence>MNNTNECTTMVLKIKGLTEDQIQEHFSELFGSLVAKYPNQFGVGLSALAKGTEEEQQVLAIADLL</sequence>
<protein>
    <submittedName>
        <fullName evidence="1">Uncharacterized protein</fullName>
    </submittedName>
</protein>
<evidence type="ECO:0000313" key="2">
    <source>
        <dbReference type="EMBL" id="MEO1772970.1"/>
    </source>
</evidence>